<comment type="similarity">
    <text evidence="1 7">Belongs to the DeoC/FbaB aldolase family. DeoC type 1 subfamily.</text>
</comment>
<dbReference type="HOGENOM" id="CLU_053595_0_1_0"/>
<evidence type="ECO:0000256" key="7">
    <source>
        <dbReference type="HAMAP-Rule" id="MF_00114"/>
    </source>
</evidence>
<dbReference type="Proteomes" id="UP000000445">
    <property type="component" value="Chromosome"/>
</dbReference>
<evidence type="ECO:0000256" key="5">
    <source>
        <dbReference type="ARBA" id="ARBA00048791"/>
    </source>
</evidence>
<reference evidence="8 9" key="1">
    <citation type="journal article" date="2009" name="Biosci. Biotechnol. Biochem.">
        <title>WeGAS: a web-based microbial genome annotation system.</title>
        <authorList>
            <person name="Lee D."/>
            <person name="Seo H."/>
            <person name="Park C."/>
            <person name="Park K."/>
        </authorList>
    </citation>
    <scope>NUCLEOTIDE SEQUENCE [LARGE SCALE GENOMIC DNA]</scope>
    <source>
        <strain evidence="9">ATCC 49049 / DSM 4359 / NBRC 107923 / NS-E</strain>
    </source>
</reference>
<dbReference type="EC" id="4.1.2.4" evidence="7"/>
<dbReference type="GO" id="GO:0009264">
    <property type="term" value="P:deoxyribonucleotide catabolic process"/>
    <property type="evidence" value="ECO:0007669"/>
    <property type="project" value="UniProtKB-UniRule"/>
</dbReference>
<evidence type="ECO:0000256" key="4">
    <source>
        <dbReference type="ARBA" id="ARBA00023270"/>
    </source>
</evidence>
<dbReference type="PANTHER" id="PTHR10889">
    <property type="entry name" value="DEOXYRIBOSE-PHOSPHATE ALDOLASE"/>
    <property type="match status" value="1"/>
</dbReference>
<feature type="active site" description="Schiff-base intermediate with acetaldehyde" evidence="7">
    <location>
        <position position="186"/>
    </location>
</feature>
<dbReference type="KEGG" id="tna:CTN_1142"/>
<dbReference type="GO" id="GO:0004139">
    <property type="term" value="F:deoxyribose-phosphate aldolase activity"/>
    <property type="evidence" value="ECO:0007669"/>
    <property type="project" value="UniProtKB-UniRule"/>
</dbReference>
<dbReference type="Pfam" id="PF01791">
    <property type="entry name" value="DeoC"/>
    <property type="match status" value="1"/>
</dbReference>
<dbReference type="Gene3D" id="3.20.20.70">
    <property type="entry name" value="Aldolase class I"/>
    <property type="match status" value="1"/>
</dbReference>
<dbReference type="InterPro" id="IPR013785">
    <property type="entry name" value="Aldolase_TIM"/>
</dbReference>
<dbReference type="GO" id="GO:0016052">
    <property type="term" value="P:carbohydrate catabolic process"/>
    <property type="evidence" value="ECO:0007669"/>
    <property type="project" value="TreeGrafter"/>
</dbReference>
<dbReference type="InterPro" id="IPR011343">
    <property type="entry name" value="DeoC"/>
</dbReference>
<dbReference type="eggNOG" id="COG0274">
    <property type="taxonomic scope" value="Bacteria"/>
</dbReference>
<dbReference type="AlphaFoldDB" id="B9K8N5"/>
<keyword evidence="9" id="KW-1185">Reference proteome</keyword>
<comment type="catalytic activity">
    <reaction evidence="5 7">
        <text>2-deoxy-D-ribose 5-phosphate = D-glyceraldehyde 3-phosphate + acetaldehyde</text>
        <dbReference type="Rhea" id="RHEA:12821"/>
        <dbReference type="ChEBI" id="CHEBI:15343"/>
        <dbReference type="ChEBI" id="CHEBI:59776"/>
        <dbReference type="ChEBI" id="CHEBI:62877"/>
        <dbReference type="EC" id="4.1.2.4"/>
    </reaction>
</comment>
<evidence type="ECO:0000256" key="2">
    <source>
        <dbReference type="ARBA" id="ARBA00022490"/>
    </source>
</evidence>
<comment type="pathway">
    <text evidence="7">Carbohydrate degradation; 2-deoxy-D-ribose 1-phosphate degradation; D-glyceraldehyde 3-phosphate and acetaldehyde from 2-deoxy-alpha-D-ribose 1-phosphate: step 2/2.</text>
</comment>
<accession>B9K8N5</accession>
<keyword evidence="2 7" id="KW-0963">Cytoplasm</keyword>
<evidence type="ECO:0000313" key="9">
    <source>
        <dbReference type="Proteomes" id="UP000000445"/>
    </source>
</evidence>
<feature type="active site" description="Proton donor/acceptor" evidence="7">
    <location>
        <position position="215"/>
    </location>
</feature>
<gene>
    <name evidence="7" type="primary">deoC</name>
    <name evidence="8" type="ordered locus">CTN_1142</name>
</gene>
<sequence length="255" mass="28425">MVCEVVSMLEYEIEKAIVRYRESYEFRPFREGVSLEDVRRAIEHTNLKPFATPDDIIKLCQEAKDNRLYGVCVNPCYVSIAKRELSETDVRVVTVVGFPLGANESRTKAQEATFAVESGADEIDMVLNIGMLKAREWEFVYEDIRSVVEAARGKTVKVILETCYLDLEEKIAACVISKLAGAHYVKTSTGFGPKGATPEDVHLLKWIVGEEMKVKAAGGIRTYEDAVKMMMYGADKIGTSSGHRIVMEGEEKHGG</sequence>
<protein>
    <recommendedName>
        <fullName evidence="7">Deoxyribose-phosphate aldolase</fullName>
        <shortName evidence="7">DERA</shortName>
        <ecNumber evidence="7">4.1.2.4</ecNumber>
    </recommendedName>
    <alternativeName>
        <fullName evidence="7">2-deoxy-D-ribose 5-phosphate aldolase</fullName>
    </alternativeName>
    <alternativeName>
        <fullName evidence="7">Phosphodeoxyriboaldolase</fullName>
        <shortName evidence="7">Deoxyriboaldolase</shortName>
    </alternativeName>
</protein>
<evidence type="ECO:0000256" key="6">
    <source>
        <dbReference type="ARBA" id="ARBA00056337"/>
    </source>
</evidence>
<name>B9K8N5_THENN</name>
<comment type="function">
    <text evidence="6 7">Catalyzes a reversible aldol reaction between acetaldehyde and D-glyceraldehyde 3-phosphate to generate 2-deoxy-D-ribose 5-phosphate.</text>
</comment>
<dbReference type="FunFam" id="3.20.20.70:FF:000198">
    <property type="entry name" value="Deoxyribose-phosphate aldolase"/>
    <property type="match status" value="1"/>
</dbReference>
<dbReference type="CDD" id="cd00959">
    <property type="entry name" value="DeoC"/>
    <property type="match status" value="1"/>
</dbReference>
<dbReference type="HAMAP" id="MF_00114">
    <property type="entry name" value="DeoC_type1"/>
    <property type="match status" value="1"/>
</dbReference>
<dbReference type="GO" id="GO:0006018">
    <property type="term" value="P:2-deoxyribose 1-phosphate catabolic process"/>
    <property type="evidence" value="ECO:0007669"/>
    <property type="project" value="UniProtKB-UniRule"/>
</dbReference>
<keyword evidence="3 7" id="KW-0456">Lyase</keyword>
<dbReference type="PIRSF" id="PIRSF001357">
    <property type="entry name" value="DeoC"/>
    <property type="match status" value="1"/>
</dbReference>
<proteinExistence type="inferred from homology"/>
<dbReference type="InterPro" id="IPR002915">
    <property type="entry name" value="DeoC/FbaB/LacD_aldolase"/>
</dbReference>
<evidence type="ECO:0000313" key="8">
    <source>
        <dbReference type="EMBL" id="ACM23318.1"/>
    </source>
</evidence>
<dbReference type="SUPFAM" id="SSF51569">
    <property type="entry name" value="Aldolase"/>
    <property type="match status" value="1"/>
</dbReference>
<dbReference type="SMART" id="SM01133">
    <property type="entry name" value="DeoC"/>
    <property type="match status" value="1"/>
</dbReference>
<organism evidence="8 9">
    <name type="scientific">Thermotoga neapolitana (strain ATCC 49049 / DSM 4359 / NBRC 107923 / NS-E)</name>
    <dbReference type="NCBI Taxonomy" id="309803"/>
    <lineage>
        <taxon>Bacteria</taxon>
        <taxon>Thermotogati</taxon>
        <taxon>Thermotogota</taxon>
        <taxon>Thermotogae</taxon>
        <taxon>Thermotogales</taxon>
        <taxon>Thermotogaceae</taxon>
        <taxon>Thermotoga</taxon>
    </lineage>
</organism>
<keyword evidence="4 7" id="KW-0704">Schiff base</keyword>
<evidence type="ECO:0000256" key="1">
    <source>
        <dbReference type="ARBA" id="ARBA00010936"/>
    </source>
</evidence>
<evidence type="ECO:0000256" key="3">
    <source>
        <dbReference type="ARBA" id="ARBA00023239"/>
    </source>
</evidence>
<comment type="subcellular location">
    <subcellularLocation>
        <location evidence="7">Cytoplasm</location>
    </subcellularLocation>
</comment>
<dbReference type="EMBL" id="CP000916">
    <property type="protein sequence ID" value="ACM23318.1"/>
    <property type="molecule type" value="Genomic_DNA"/>
</dbReference>
<dbReference type="PANTHER" id="PTHR10889:SF1">
    <property type="entry name" value="DEOXYRIBOSE-PHOSPHATE ALDOLASE"/>
    <property type="match status" value="1"/>
</dbReference>
<dbReference type="GO" id="GO:0005737">
    <property type="term" value="C:cytoplasm"/>
    <property type="evidence" value="ECO:0007669"/>
    <property type="project" value="UniProtKB-SubCell"/>
</dbReference>
<dbReference type="NCBIfam" id="TIGR00126">
    <property type="entry name" value="deoC"/>
    <property type="match status" value="1"/>
</dbReference>
<dbReference type="STRING" id="309803.CTN_1142"/>
<dbReference type="InterPro" id="IPR028581">
    <property type="entry name" value="DeoC_typeI"/>
</dbReference>
<dbReference type="UniPathway" id="UPA00002">
    <property type="reaction ID" value="UER00468"/>
</dbReference>
<feature type="active site" description="Proton donor/acceptor" evidence="7">
    <location>
        <position position="124"/>
    </location>
</feature>